<reference evidence="2 3" key="1">
    <citation type="journal article" date="2018" name="Nat. Ecol. Evol.">
        <title>Pezizomycetes genomes reveal the molecular basis of ectomycorrhizal truffle lifestyle.</title>
        <authorList>
            <person name="Murat C."/>
            <person name="Payen T."/>
            <person name="Noel B."/>
            <person name="Kuo A."/>
            <person name="Morin E."/>
            <person name="Chen J."/>
            <person name="Kohler A."/>
            <person name="Krizsan K."/>
            <person name="Balestrini R."/>
            <person name="Da Silva C."/>
            <person name="Montanini B."/>
            <person name="Hainaut M."/>
            <person name="Levati E."/>
            <person name="Barry K.W."/>
            <person name="Belfiori B."/>
            <person name="Cichocki N."/>
            <person name="Clum A."/>
            <person name="Dockter R.B."/>
            <person name="Fauchery L."/>
            <person name="Guy J."/>
            <person name="Iotti M."/>
            <person name="Le Tacon F."/>
            <person name="Lindquist E.A."/>
            <person name="Lipzen A."/>
            <person name="Malagnac F."/>
            <person name="Mello A."/>
            <person name="Molinier V."/>
            <person name="Miyauchi S."/>
            <person name="Poulain J."/>
            <person name="Riccioni C."/>
            <person name="Rubini A."/>
            <person name="Sitrit Y."/>
            <person name="Splivallo R."/>
            <person name="Traeger S."/>
            <person name="Wang M."/>
            <person name="Zifcakova L."/>
            <person name="Wipf D."/>
            <person name="Zambonelli A."/>
            <person name="Paolocci F."/>
            <person name="Nowrousian M."/>
            <person name="Ottonello S."/>
            <person name="Baldrian P."/>
            <person name="Spatafora J.W."/>
            <person name="Henrissat B."/>
            <person name="Nagy L.G."/>
            <person name="Aury J.M."/>
            <person name="Wincker P."/>
            <person name="Grigoriev I.V."/>
            <person name="Bonfante P."/>
            <person name="Martin F.M."/>
        </authorList>
    </citation>
    <scope>NUCLEOTIDE SEQUENCE [LARGE SCALE GENOMIC DNA]</scope>
    <source>
        <strain evidence="2 3">CCBAS932</strain>
    </source>
</reference>
<feature type="transmembrane region" description="Helical" evidence="1">
    <location>
        <begin position="12"/>
        <end position="34"/>
    </location>
</feature>
<sequence>MIGKSKHVQSWVYFLGVELLWVLNMGGCCVLVLAKQLGADVDGGCRKRTFDGAWGRVGVGSARVVMSAVLRAAVYGAGWACFNLVSLTLLIV</sequence>
<accession>A0A3N4KXY3</accession>
<dbReference type="Proteomes" id="UP000277580">
    <property type="component" value="Unassembled WGS sequence"/>
</dbReference>
<evidence type="ECO:0000313" key="3">
    <source>
        <dbReference type="Proteomes" id="UP000277580"/>
    </source>
</evidence>
<keyword evidence="1" id="KW-0812">Transmembrane</keyword>
<dbReference type="InParanoid" id="A0A3N4KXY3"/>
<gene>
    <name evidence="2" type="ORF">P167DRAFT_75210</name>
</gene>
<protein>
    <recommendedName>
        <fullName evidence="4">Transmembrane protein</fullName>
    </recommendedName>
</protein>
<feature type="transmembrane region" description="Helical" evidence="1">
    <location>
        <begin position="72"/>
        <end position="91"/>
    </location>
</feature>
<evidence type="ECO:0000313" key="2">
    <source>
        <dbReference type="EMBL" id="RPB14112.1"/>
    </source>
</evidence>
<organism evidence="2 3">
    <name type="scientific">Morchella conica CCBAS932</name>
    <dbReference type="NCBI Taxonomy" id="1392247"/>
    <lineage>
        <taxon>Eukaryota</taxon>
        <taxon>Fungi</taxon>
        <taxon>Dikarya</taxon>
        <taxon>Ascomycota</taxon>
        <taxon>Pezizomycotina</taxon>
        <taxon>Pezizomycetes</taxon>
        <taxon>Pezizales</taxon>
        <taxon>Morchellaceae</taxon>
        <taxon>Morchella</taxon>
    </lineage>
</organism>
<keyword evidence="1" id="KW-0472">Membrane</keyword>
<dbReference type="AlphaFoldDB" id="A0A3N4KXY3"/>
<keyword evidence="1" id="KW-1133">Transmembrane helix</keyword>
<dbReference type="EMBL" id="ML119119">
    <property type="protein sequence ID" value="RPB14112.1"/>
    <property type="molecule type" value="Genomic_DNA"/>
</dbReference>
<name>A0A3N4KXY3_9PEZI</name>
<keyword evidence="3" id="KW-1185">Reference proteome</keyword>
<proteinExistence type="predicted"/>
<evidence type="ECO:0000256" key="1">
    <source>
        <dbReference type="SAM" id="Phobius"/>
    </source>
</evidence>
<evidence type="ECO:0008006" key="4">
    <source>
        <dbReference type="Google" id="ProtNLM"/>
    </source>
</evidence>